<dbReference type="RefSeq" id="WP_094787959.1">
    <property type="nucleotide sequence ID" value="NZ_NDXW01000001.1"/>
</dbReference>
<dbReference type="CDD" id="cd03801">
    <property type="entry name" value="GT4_PimA-like"/>
    <property type="match status" value="1"/>
</dbReference>
<keyword evidence="1" id="KW-0808">Transferase</keyword>
<dbReference type="InterPro" id="IPR017521">
    <property type="entry name" value="Sugar_tfrase_PEP-CTERM_Stp1"/>
</dbReference>
<dbReference type="GO" id="GO:0016757">
    <property type="term" value="F:glycosyltransferase activity"/>
    <property type="evidence" value="ECO:0007669"/>
    <property type="project" value="TreeGrafter"/>
</dbReference>
<proteinExistence type="predicted"/>
<keyword evidence="2" id="KW-1185">Reference proteome</keyword>
<dbReference type="PANTHER" id="PTHR12526">
    <property type="entry name" value="GLYCOSYLTRANSFERASE"/>
    <property type="match status" value="1"/>
</dbReference>
<dbReference type="Proteomes" id="UP000257039">
    <property type="component" value="Unassembled WGS sequence"/>
</dbReference>
<dbReference type="AlphaFoldDB" id="A0A4P9VR78"/>
<dbReference type="SUPFAM" id="SSF53756">
    <property type="entry name" value="UDP-Glycosyltransferase/glycogen phosphorylase"/>
    <property type="match status" value="1"/>
</dbReference>
<dbReference type="PANTHER" id="PTHR12526:SF600">
    <property type="entry name" value="GLYCOSYL TRANSFERASE GROUP 1"/>
    <property type="match status" value="1"/>
</dbReference>
<dbReference type="Pfam" id="PF13692">
    <property type="entry name" value="Glyco_trans_1_4"/>
    <property type="match status" value="1"/>
</dbReference>
<protein>
    <submittedName>
        <fullName evidence="1">TIGR03087 family PEP-CTERM/XrtA system glycosyltransferase</fullName>
    </submittedName>
</protein>
<evidence type="ECO:0000313" key="1">
    <source>
        <dbReference type="EMBL" id="RDH44904.1"/>
    </source>
</evidence>
<evidence type="ECO:0000313" key="2">
    <source>
        <dbReference type="Proteomes" id="UP000257039"/>
    </source>
</evidence>
<organism evidence="1 2">
    <name type="scientific">Zooshikella ganghwensis</name>
    <dbReference type="NCBI Taxonomy" id="202772"/>
    <lineage>
        <taxon>Bacteria</taxon>
        <taxon>Pseudomonadati</taxon>
        <taxon>Pseudomonadota</taxon>
        <taxon>Gammaproteobacteria</taxon>
        <taxon>Oceanospirillales</taxon>
        <taxon>Zooshikellaceae</taxon>
        <taxon>Zooshikella</taxon>
    </lineage>
</organism>
<gene>
    <name evidence="1" type="ORF">B9G39_16500</name>
</gene>
<accession>A0A4P9VR78</accession>
<dbReference type="EMBL" id="NDXW01000001">
    <property type="protein sequence ID" value="RDH44904.1"/>
    <property type="molecule type" value="Genomic_DNA"/>
</dbReference>
<reference evidence="1 2" key="1">
    <citation type="submission" date="2017-04" db="EMBL/GenBank/DDBJ databases">
        <title>Draft genome sequence of Zooshikella ganghwensis VG4 isolated from Red Sea sediments.</title>
        <authorList>
            <person name="Rehman Z."/>
            <person name="Alam I."/>
            <person name="Kamau A."/>
            <person name="Bajic V."/>
            <person name="Leiknes T."/>
        </authorList>
    </citation>
    <scope>NUCLEOTIDE SEQUENCE [LARGE SCALE GENOMIC DNA]</scope>
    <source>
        <strain evidence="1 2">VG4</strain>
    </source>
</reference>
<comment type="caution">
    <text evidence="1">The sequence shown here is derived from an EMBL/GenBank/DDBJ whole genome shotgun (WGS) entry which is preliminary data.</text>
</comment>
<sequence length="398" mass="44978">MKNLLYLVHRIPFPPNKGDKIRSYHLLRFLAEHYNVYLGTFIDDPNDTQYIDTVKQWCKALNVEILNPSVAKLKSLMGIVKGQPLTLPYYTNTNMHQWVNRITQDHEFAGCVIFSSSMAQYLEGRFQSLPTVIDFVDVDSDKWRQYSQSKSGVMGWVYRREADYLEKYERYVANQVEASVFVSDKEANLFKTLAPNAPNVVGIPNGVDFDFFDPSITLPSPYAQNGPVIAFTGAMDYWANVDAVRWLSDEVFPHCRAAQPDVKFYIVGGNPTQEVQELAKQEGITVTGRVEDIRPYILHANVIVAPLRIARGIQNKVLEAMALGKWVIATEQAMEGIDAPAELATTTPLDSTLFYEAIQARLAMSAMAPADGIRQWTQQNFSWQTSLMRFQTLLTGSP</sequence>
<dbReference type="NCBIfam" id="TIGR03087">
    <property type="entry name" value="stp1"/>
    <property type="match status" value="1"/>
</dbReference>
<name>A0A4P9VR78_9GAMM</name>
<dbReference type="Gene3D" id="3.40.50.2000">
    <property type="entry name" value="Glycogen Phosphorylase B"/>
    <property type="match status" value="2"/>
</dbReference>